<organism evidence="2 3">
    <name type="scientific">Dichotomopilus funicola</name>
    <dbReference type="NCBI Taxonomy" id="1934379"/>
    <lineage>
        <taxon>Eukaryota</taxon>
        <taxon>Fungi</taxon>
        <taxon>Dikarya</taxon>
        <taxon>Ascomycota</taxon>
        <taxon>Pezizomycotina</taxon>
        <taxon>Sordariomycetes</taxon>
        <taxon>Sordariomycetidae</taxon>
        <taxon>Sordariales</taxon>
        <taxon>Chaetomiaceae</taxon>
        <taxon>Dichotomopilus</taxon>
    </lineage>
</organism>
<gene>
    <name evidence="2" type="ORF">C8A04DRAFT_25289</name>
</gene>
<feature type="region of interest" description="Disordered" evidence="1">
    <location>
        <begin position="1"/>
        <end position="72"/>
    </location>
</feature>
<name>A0AAN6ZRQ5_9PEZI</name>
<protein>
    <submittedName>
        <fullName evidence="2">Uncharacterized protein</fullName>
    </submittedName>
</protein>
<reference evidence="2" key="2">
    <citation type="submission" date="2023-05" db="EMBL/GenBank/DDBJ databases">
        <authorList>
            <consortium name="Lawrence Berkeley National Laboratory"/>
            <person name="Steindorff A."/>
            <person name="Hensen N."/>
            <person name="Bonometti L."/>
            <person name="Westerberg I."/>
            <person name="Brannstrom I.O."/>
            <person name="Guillou S."/>
            <person name="Cros-Aarteil S."/>
            <person name="Calhoun S."/>
            <person name="Haridas S."/>
            <person name="Kuo A."/>
            <person name="Mondo S."/>
            <person name="Pangilinan J."/>
            <person name="Riley R."/>
            <person name="Labutti K."/>
            <person name="Andreopoulos B."/>
            <person name="Lipzen A."/>
            <person name="Chen C."/>
            <person name="Yanf M."/>
            <person name="Daum C."/>
            <person name="Ng V."/>
            <person name="Clum A."/>
            <person name="Ohm R."/>
            <person name="Martin F."/>
            <person name="Silar P."/>
            <person name="Natvig D."/>
            <person name="Lalanne C."/>
            <person name="Gautier V."/>
            <person name="Ament-Velasquez S.L."/>
            <person name="Kruys A."/>
            <person name="Hutchinson M.I."/>
            <person name="Powell A.J."/>
            <person name="Barry K."/>
            <person name="Miller A.N."/>
            <person name="Grigoriev I.V."/>
            <person name="Debuchy R."/>
            <person name="Gladieux P."/>
            <person name="Thoren M.H."/>
            <person name="Johannesson H."/>
        </authorList>
    </citation>
    <scope>NUCLEOTIDE SEQUENCE</scope>
    <source>
        <strain evidence="2">CBS 141.50</strain>
    </source>
</reference>
<comment type="caution">
    <text evidence="2">The sequence shown here is derived from an EMBL/GenBank/DDBJ whole genome shotgun (WGS) entry which is preliminary data.</text>
</comment>
<feature type="compositionally biased region" description="Polar residues" evidence="1">
    <location>
        <begin position="44"/>
        <end position="56"/>
    </location>
</feature>
<evidence type="ECO:0000313" key="3">
    <source>
        <dbReference type="Proteomes" id="UP001302676"/>
    </source>
</evidence>
<dbReference type="AlphaFoldDB" id="A0AAN6ZRQ5"/>
<feature type="region of interest" description="Disordered" evidence="1">
    <location>
        <begin position="137"/>
        <end position="170"/>
    </location>
</feature>
<feature type="compositionally biased region" description="Basic and acidic residues" evidence="1">
    <location>
        <begin position="57"/>
        <end position="72"/>
    </location>
</feature>
<evidence type="ECO:0000313" key="2">
    <source>
        <dbReference type="EMBL" id="KAK4146721.1"/>
    </source>
</evidence>
<dbReference type="Proteomes" id="UP001302676">
    <property type="component" value="Unassembled WGS sequence"/>
</dbReference>
<sequence length="170" mass="19242">MARPINTTSQDNPSSPTEHDPSSASSKPLPDPATSQVHHRRPGTSGTLAALQTTRRQASEKFRQADRAERTYRATKWSAAARANRAEAGDHFRQSRQHFTLGCRLLVEAVRGWPYVLRERREARRVKAEEAKRKKVLEMKKRLDEKLGEAKDEDREGKKDVEGEKGAKTV</sequence>
<keyword evidence="3" id="KW-1185">Reference proteome</keyword>
<dbReference type="GeneID" id="87816115"/>
<evidence type="ECO:0000256" key="1">
    <source>
        <dbReference type="SAM" id="MobiDB-lite"/>
    </source>
</evidence>
<proteinExistence type="predicted"/>
<reference evidence="2" key="1">
    <citation type="journal article" date="2023" name="Mol. Phylogenet. Evol.">
        <title>Genome-scale phylogeny and comparative genomics of the fungal order Sordariales.</title>
        <authorList>
            <person name="Hensen N."/>
            <person name="Bonometti L."/>
            <person name="Westerberg I."/>
            <person name="Brannstrom I.O."/>
            <person name="Guillou S."/>
            <person name="Cros-Aarteil S."/>
            <person name="Calhoun S."/>
            <person name="Haridas S."/>
            <person name="Kuo A."/>
            <person name="Mondo S."/>
            <person name="Pangilinan J."/>
            <person name="Riley R."/>
            <person name="LaButti K."/>
            <person name="Andreopoulos B."/>
            <person name="Lipzen A."/>
            <person name="Chen C."/>
            <person name="Yan M."/>
            <person name="Daum C."/>
            <person name="Ng V."/>
            <person name="Clum A."/>
            <person name="Steindorff A."/>
            <person name="Ohm R.A."/>
            <person name="Martin F."/>
            <person name="Silar P."/>
            <person name="Natvig D.O."/>
            <person name="Lalanne C."/>
            <person name="Gautier V."/>
            <person name="Ament-Velasquez S.L."/>
            <person name="Kruys A."/>
            <person name="Hutchinson M.I."/>
            <person name="Powell A.J."/>
            <person name="Barry K."/>
            <person name="Miller A.N."/>
            <person name="Grigoriev I.V."/>
            <person name="Debuchy R."/>
            <person name="Gladieux P."/>
            <person name="Hiltunen Thoren M."/>
            <person name="Johannesson H."/>
        </authorList>
    </citation>
    <scope>NUCLEOTIDE SEQUENCE</scope>
    <source>
        <strain evidence="2">CBS 141.50</strain>
    </source>
</reference>
<dbReference type="RefSeq" id="XP_062640092.1">
    <property type="nucleotide sequence ID" value="XM_062779502.1"/>
</dbReference>
<feature type="compositionally biased region" description="Polar residues" evidence="1">
    <location>
        <begin position="1"/>
        <end position="26"/>
    </location>
</feature>
<dbReference type="EMBL" id="MU853559">
    <property type="protein sequence ID" value="KAK4146721.1"/>
    <property type="molecule type" value="Genomic_DNA"/>
</dbReference>
<accession>A0AAN6ZRQ5</accession>